<feature type="transmembrane region" description="Helical" evidence="5">
    <location>
        <begin position="12"/>
        <end position="32"/>
    </location>
</feature>
<dbReference type="SUPFAM" id="SSF50156">
    <property type="entry name" value="PDZ domain-like"/>
    <property type="match status" value="1"/>
</dbReference>
<keyword evidence="2 7" id="KW-0645">Protease</keyword>
<dbReference type="PRINTS" id="PR00834">
    <property type="entry name" value="PROTEASES2C"/>
</dbReference>
<comment type="similarity">
    <text evidence="1">Belongs to the peptidase S1C family.</text>
</comment>
<dbReference type="EMBL" id="SNZA01000001">
    <property type="protein sequence ID" value="TDR15388.1"/>
    <property type="molecule type" value="Genomic_DNA"/>
</dbReference>
<dbReference type="SUPFAM" id="SSF50494">
    <property type="entry name" value="Trypsin-like serine proteases"/>
    <property type="match status" value="1"/>
</dbReference>
<evidence type="ECO:0000256" key="5">
    <source>
        <dbReference type="SAM" id="Phobius"/>
    </source>
</evidence>
<proteinExistence type="inferred from homology"/>
<evidence type="ECO:0000256" key="3">
    <source>
        <dbReference type="ARBA" id="ARBA00022801"/>
    </source>
</evidence>
<dbReference type="OrthoDB" id="9758917at2"/>
<dbReference type="Pfam" id="PF13365">
    <property type="entry name" value="Trypsin_2"/>
    <property type="match status" value="1"/>
</dbReference>
<evidence type="ECO:0000256" key="2">
    <source>
        <dbReference type="ARBA" id="ARBA00022670"/>
    </source>
</evidence>
<dbReference type="GO" id="GO:0004252">
    <property type="term" value="F:serine-type endopeptidase activity"/>
    <property type="evidence" value="ECO:0007669"/>
    <property type="project" value="InterPro"/>
</dbReference>
<gene>
    <name evidence="7" type="ORF">C8D85_0752</name>
</gene>
<evidence type="ECO:0000256" key="4">
    <source>
        <dbReference type="ARBA" id="ARBA00022825"/>
    </source>
</evidence>
<dbReference type="RefSeq" id="WP_133560004.1">
    <property type="nucleotide sequence ID" value="NZ_JAJGNH010000020.1"/>
</dbReference>
<dbReference type="PANTHER" id="PTHR43343">
    <property type="entry name" value="PEPTIDASE S12"/>
    <property type="match status" value="1"/>
</dbReference>
<keyword evidence="5" id="KW-1133">Transmembrane helix</keyword>
<dbReference type="InterPro" id="IPR051201">
    <property type="entry name" value="Chloro_Bact_Ser_Proteases"/>
</dbReference>
<dbReference type="Gene3D" id="2.30.42.10">
    <property type="match status" value="1"/>
</dbReference>
<dbReference type="GO" id="GO:0006508">
    <property type="term" value="P:proteolysis"/>
    <property type="evidence" value="ECO:0007669"/>
    <property type="project" value="UniProtKB-KW"/>
</dbReference>
<dbReference type="PROSITE" id="PS50106">
    <property type="entry name" value="PDZ"/>
    <property type="match status" value="1"/>
</dbReference>
<evidence type="ECO:0000313" key="7">
    <source>
        <dbReference type="EMBL" id="TDR15388.1"/>
    </source>
</evidence>
<dbReference type="InterPro" id="IPR001940">
    <property type="entry name" value="Peptidase_S1C"/>
</dbReference>
<dbReference type="PANTHER" id="PTHR43343:SF3">
    <property type="entry name" value="PROTEASE DO-LIKE 8, CHLOROPLASTIC"/>
    <property type="match status" value="1"/>
</dbReference>
<dbReference type="Gene3D" id="2.40.10.120">
    <property type="match status" value="1"/>
</dbReference>
<evidence type="ECO:0000259" key="6">
    <source>
        <dbReference type="PROSITE" id="PS50106"/>
    </source>
</evidence>
<dbReference type="FunFam" id="2.40.10.10:FF:000001">
    <property type="entry name" value="Periplasmic serine protease DegS"/>
    <property type="match status" value="1"/>
</dbReference>
<dbReference type="Pfam" id="PF13180">
    <property type="entry name" value="PDZ_2"/>
    <property type="match status" value="1"/>
</dbReference>
<dbReference type="AlphaFoldDB" id="A0A4R6XHN7"/>
<dbReference type="SMART" id="SM00228">
    <property type="entry name" value="PDZ"/>
    <property type="match status" value="1"/>
</dbReference>
<keyword evidence="3" id="KW-0378">Hydrolase</keyword>
<dbReference type="InterPro" id="IPR036034">
    <property type="entry name" value="PDZ_sf"/>
</dbReference>
<accession>A0A4R6XHN7</accession>
<keyword evidence="5" id="KW-0472">Membrane</keyword>
<organism evidence="7 8">
    <name type="scientific">Marinomonas communis</name>
    <dbReference type="NCBI Taxonomy" id="28254"/>
    <lineage>
        <taxon>Bacteria</taxon>
        <taxon>Pseudomonadati</taxon>
        <taxon>Pseudomonadota</taxon>
        <taxon>Gammaproteobacteria</taxon>
        <taxon>Oceanospirillales</taxon>
        <taxon>Oceanospirillaceae</taxon>
        <taxon>Marinomonas</taxon>
    </lineage>
</organism>
<keyword evidence="8" id="KW-1185">Reference proteome</keyword>
<keyword evidence="5" id="KW-0812">Transmembrane</keyword>
<keyword evidence="4" id="KW-0720">Serine protease</keyword>
<evidence type="ECO:0000313" key="8">
    <source>
        <dbReference type="Proteomes" id="UP000295729"/>
    </source>
</evidence>
<dbReference type="InterPro" id="IPR001478">
    <property type="entry name" value="PDZ"/>
</dbReference>
<feature type="domain" description="PDZ" evidence="6">
    <location>
        <begin position="251"/>
        <end position="317"/>
    </location>
</feature>
<comment type="caution">
    <text evidence="7">The sequence shown here is derived from an EMBL/GenBank/DDBJ whole genome shotgun (WGS) entry which is preliminary data.</text>
</comment>
<protein>
    <submittedName>
        <fullName evidence="7">Serine protease DegS</fullName>
    </submittedName>
</protein>
<dbReference type="InterPro" id="IPR009003">
    <property type="entry name" value="Peptidase_S1_PA"/>
</dbReference>
<reference evidence="7 8" key="1">
    <citation type="submission" date="2019-03" db="EMBL/GenBank/DDBJ databases">
        <title>Genomic Encyclopedia of Type Strains, Phase IV (KMG-IV): sequencing the most valuable type-strain genomes for metagenomic binning, comparative biology and taxonomic classification.</title>
        <authorList>
            <person name="Goeker M."/>
        </authorList>
    </citation>
    <scope>NUCLEOTIDE SEQUENCE [LARGE SCALE GENOMIC DNA]</scope>
    <source>
        <strain evidence="7 8">DSM 5604</strain>
    </source>
</reference>
<dbReference type="Proteomes" id="UP000295729">
    <property type="component" value="Unassembled WGS sequence"/>
</dbReference>
<name>A0A4R6XHN7_9GAMM</name>
<sequence length="355" mass="37672">MFTPKSLLQPHVRSHLTWIFLGLWVGTLFLFWQQHQKDNSLSFANAAAKTANAVVNIYTFTSQESPFSRNSSQKITNLGSGVIISEDGYILTNHHVIQGASSIIVSLNDQRQTRADLIGSDPATDLAVLKIELTELTPIHLGNSDSLRVGDQILAIGNPFGIGQTVTAGIVSAKGRDSIGLNTYENFIQTDAAINPGNSGGALVDLKGKLVGISSAIYSSSGGSQGIGFATPINDAVKIMESIIQHGSVVRGYLGLQVQENSPQVAIALNLASEEGLIVTSVTPQSPAFKAGIRPGDILTAIEKHTDLSAHRAQQLVSQLTPGENVTIKGLRGTQSFITKALVEQLPAMQAVDNN</sequence>
<evidence type="ECO:0000256" key="1">
    <source>
        <dbReference type="ARBA" id="ARBA00010541"/>
    </source>
</evidence>